<gene>
    <name evidence="5" type="ORF">FOA43_003698</name>
</gene>
<dbReference type="Proteomes" id="UP000662931">
    <property type="component" value="Chromosome 4"/>
</dbReference>
<evidence type="ECO:0000256" key="1">
    <source>
        <dbReference type="ARBA" id="ARBA00004141"/>
    </source>
</evidence>
<keyword evidence="2" id="KW-0812">Transmembrane</keyword>
<evidence type="ECO:0000256" key="3">
    <source>
        <dbReference type="ARBA" id="ARBA00022989"/>
    </source>
</evidence>
<keyword evidence="3" id="KW-1133">Transmembrane helix</keyword>
<dbReference type="EMBL" id="CP064815">
    <property type="protein sequence ID" value="QPG76312.1"/>
    <property type="molecule type" value="Genomic_DNA"/>
</dbReference>
<name>A0A875S8V9_EENNA</name>
<comment type="subcellular location">
    <subcellularLocation>
        <location evidence="1">Membrane</location>
        <topology evidence="1">Multi-pass membrane protein</topology>
    </subcellularLocation>
</comment>
<evidence type="ECO:0000313" key="6">
    <source>
        <dbReference type="Proteomes" id="UP000662931"/>
    </source>
</evidence>
<keyword evidence="6" id="KW-1185">Reference proteome</keyword>
<evidence type="ECO:0000256" key="4">
    <source>
        <dbReference type="ARBA" id="ARBA00023136"/>
    </source>
</evidence>
<dbReference type="GO" id="GO:0016020">
    <property type="term" value="C:membrane"/>
    <property type="evidence" value="ECO:0007669"/>
    <property type="project" value="UniProtKB-SubCell"/>
</dbReference>
<sequence length="493" mass="55666">MPMLTHISNGTDDDPSRCYICLCNKGERAPYCSRRESDDFIRPCKCSLVAHRKCFLSWVSSLAIPKVIGRDDSENNRFGIPMPFTSTPNPSASAYHCSIFRLFTGTLSPAYDKMCVFVDCPQCRRQICLATKNSLILNFRRFCEQIVDNVGSAALVSGVITTACVSLMASALFSLGVAGQDILEVMAKPSVQLGLYGTKHFPSISISDALDKSLISPQRFVSVTCFVPLYTMYMNSALPFGIQTDMMLIMLSYSLFNDPDGLVDTIPCRILRRLAFMKVGFKALYNITLNRAYYRWHKTIQPCFFADKMSAADLQRIEAEIEQDTERENQEEAAEIKDATYPFALRMFRKTGRFLSSMAHDWWREMILCYTVDFSRMFGSSSLYRRVLSTFLLPRVGVFVSTNLLVLVPGINGFLSKFSDTPDESLFLRNILGCVTVAFGRELLSFSLNYFRYRQFQSIDVDADPSDYWKYMADVYQDGNSTASTADDNAANV</sequence>
<organism evidence="5 6">
    <name type="scientific">Eeniella nana</name>
    <name type="common">Yeast</name>
    <name type="synonym">Brettanomyces nanus</name>
    <dbReference type="NCBI Taxonomy" id="13502"/>
    <lineage>
        <taxon>Eukaryota</taxon>
        <taxon>Fungi</taxon>
        <taxon>Dikarya</taxon>
        <taxon>Ascomycota</taxon>
        <taxon>Saccharomycotina</taxon>
        <taxon>Pichiomycetes</taxon>
        <taxon>Pichiales</taxon>
        <taxon>Pichiaceae</taxon>
        <taxon>Brettanomyces</taxon>
    </lineage>
</organism>
<dbReference type="KEGG" id="bnn:FOA43_003698"/>
<evidence type="ECO:0000313" key="5">
    <source>
        <dbReference type="EMBL" id="QPG76312.1"/>
    </source>
</evidence>
<dbReference type="PANTHER" id="PTHR46283">
    <property type="entry name" value="E3 UBIQUITIN-PROTEIN LIGASE MARCH5"/>
    <property type="match status" value="1"/>
</dbReference>
<dbReference type="GeneID" id="62197098"/>
<dbReference type="RefSeq" id="XP_038779877.1">
    <property type="nucleotide sequence ID" value="XM_038923949.1"/>
</dbReference>
<dbReference type="AlphaFoldDB" id="A0A875S8V9"/>
<keyword evidence="4" id="KW-0472">Membrane</keyword>
<proteinExistence type="predicted"/>
<evidence type="ECO:0008006" key="7">
    <source>
        <dbReference type="Google" id="ProtNLM"/>
    </source>
</evidence>
<dbReference type="OrthoDB" id="3995784at2759"/>
<reference evidence="5" key="1">
    <citation type="submission" date="2020-10" db="EMBL/GenBank/DDBJ databases">
        <authorList>
            <person name="Roach M.J.R."/>
        </authorList>
    </citation>
    <scope>NUCLEOTIDE SEQUENCE</scope>
    <source>
        <strain evidence="5">CBS 1945</strain>
    </source>
</reference>
<evidence type="ECO:0000256" key="2">
    <source>
        <dbReference type="ARBA" id="ARBA00022692"/>
    </source>
</evidence>
<accession>A0A875S8V9</accession>
<protein>
    <recommendedName>
        <fullName evidence="7">RING-CH-type domain-containing protein</fullName>
    </recommendedName>
</protein>